<dbReference type="NCBIfam" id="TIGR00877">
    <property type="entry name" value="purD"/>
    <property type="match status" value="1"/>
</dbReference>
<dbReference type="Gene3D" id="3.30.1490.20">
    <property type="entry name" value="ATP-grasp fold, A domain"/>
    <property type="match status" value="1"/>
</dbReference>
<dbReference type="PROSITE" id="PS00184">
    <property type="entry name" value="GARS"/>
    <property type="match status" value="1"/>
</dbReference>
<evidence type="ECO:0000256" key="10">
    <source>
        <dbReference type="ARBA" id="ARBA00042242"/>
    </source>
</evidence>
<dbReference type="EC" id="6.3.4.13" evidence="4 12"/>
<dbReference type="SUPFAM" id="SSF56059">
    <property type="entry name" value="Glutathione synthetase ATP-binding domain-like"/>
    <property type="match status" value="1"/>
</dbReference>
<accession>A0ABU9J3M8</accession>
<keyword evidence="5 12" id="KW-0436">Ligase</keyword>
<dbReference type="InterPro" id="IPR020559">
    <property type="entry name" value="PRibGlycinamide_synth_CS"/>
</dbReference>
<dbReference type="PROSITE" id="PS50975">
    <property type="entry name" value="ATP_GRASP"/>
    <property type="match status" value="1"/>
</dbReference>
<dbReference type="SUPFAM" id="SSF52440">
    <property type="entry name" value="PreATP-grasp domain"/>
    <property type="match status" value="1"/>
</dbReference>
<evidence type="ECO:0000256" key="4">
    <source>
        <dbReference type="ARBA" id="ARBA00013255"/>
    </source>
</evidence>
<evidence type="ECO:0000256" key="1">
    <source>
        <dbReference type="ARBA" id="ARBA00001936"/>
    </source>
</evidence>
<evidence type="ECO:0000256" key="8">
    <source>
        <dbReference type="ARBA" id="ARBA00022840"/>
    </source>
</evidence>
<dbReference type="EMBL" id="JBBWWT010000006">
    <property type="protein sequence ID" value="MEL1265476.1"/>
    <property type="molecule type" value="Genomic_DNA"/>
</dbReference>
<evidence type="ECO:0000259" key="14">
    <source>
        <dbReference type="PROSITE" id="PS50975"/>
    </source>
</evidence>
<dbReference type="InterPro" id="IPR011761">
    <property type="entry name" value="ATP-grasp"/>
</dbReference>
<evidence type="ECO:0000256" key="11">
    <source>
        <dbReference type="ARBA" id="ARBA00042864"/>
    </source>
</evidence>
<evidence type="ECO:0000256" key="3">
    <source>
        <dbReference type="ARBA" id="ARBA00005174"/>
    </source>
</evidence>
<organism evidence="15 16">
    <name type="scientific">Pseudoxanthomonas putridarboris</name>
    <dbReference type="NCBI Taxonomy" id="752605"/>
    <lineage>
        <taxon>Bacteria</taxon>
        <taxon>Pseudomonadati</taxon>
        <taxon>Pseudomonadota</taxon>
        <taxon>Gammaproteobacteria</taxon>
        <taxon>Lysobacterales</taxon>
        <taxon>Lysobacteraceae</taxon>
        <taxon>Pseudoxanthomonas</taxon>
    </lineage>
</organism>
<dbReference type="InterPro" id="IPR037123">
    <property type="entry name" value="PRibGlycinamide_synth_C_sf"/>
</dbReference>
<dbReference type="InterPro" id="IPR011054">
    <property type="entry name" value="Rudment_hybrid_motif"/>
</dbReference>
<dbReference type="Gene3D" id="3.90.600.10">
    <property type="entry name" value="Phosphoribosylglycinamide synthetase, C-terminal domain"/>
    <property type="match status" value="1"/>
</dbReference>
<dbReference type="InterPro" id="IPR020560">
    <property type="entry name" value="PRibGlycinamide_synth_C-dom"/>
</dbReference>
<comment type="pathway">
    <text evidence="3 12">Purine metabolism; IMP biosynthesis via de novo pathway; N(1)-(5-phospho-D-ribosyl)glycinamide from 5-phospho-alpha-D-ribose 1-diphosphate: step 2/2.</text>
</comment>
<comment type="similarity">
    <text evidence="9 12">Belongs to the GARS family.</text>
</comment>
<dbReference type="PANTHER" id="PTHR43472:SF1">
    <property type="entry name" value="PHOSPHORIBOSYLAMINE--GLYCINE LIGASE, CHLOROPLASTIC"/>
    <property type="match status" value="1"/>
</dbReference>
<dbReference type="SMART" id="SM01209">
    <property type="entry name" value="GARS_A"/>
    <property type="match status" value="1"/>
</dbReference>
<dbReference type="PANTHER" id="PTHR43472">
    <property type="entry name" value="PHOSPHORIBOSYLAMINE--GLYCINE LIGASE"/>
    <property type="match status" value="1"/>
</dbReference>
<dbReference type="Proteomes" id="UP001459204">
    <property type="component" value="Unassembled WGS sequence"/>
</dbReference>
<evidence type="ECO:0000256" key="13">
    <source>
        <dbReference type="PROSITE-ProRule" id="PRU00409"/>
    </source>
</evidence>
<keyword evidence="7 12" id="KW-0658">Purine biosynthesis</keyword>
<keyword evidence="6 13" id="KW-0547">Nucleotide-binding</keyword>
<dbReference type="Pfam" id="PF02844">
    <property type="entry name" value="GARS_N"/>
    <property type="match status" value="1"/>
</dbReference>
<comment type="caution">
    <text evidence="15">The sequence shown here is derived from an EMBL/GenBank/DDBJ whole genome shotgun (WGS) entry which is preliminary data.</text>
</comment>
<evidence type="ECO:0000256" key="5">
    <source>
        <dbReference type="ARBA" id="ARBA00022598"/>
    </source>
</evidence>
<dbReference type="SMART" id="SM01210">
    <property type="entry name" value="GARS_C"/>
    <property type="match status" value="1"/>
</dbReference>
<feature type="domain" description="ATP-grasp" evidence="14">
    <location>
        <begin position="109"/>
        <end position="316"/>
    </location>
</feature>
<comment type="catalytic activity">
    <reaction evidence="12">
        <text>5-phospho-beta-D-ribosylamine + glycine + ATP = N(1)-(5-phospho-beta-D-ribosyl)glycinamide + ADP + phosphate + H(+)</text>
        <dbReference type="Rhea" id="RHEA:17453"/>
        <dbReference type="ChEBI" id="CHEBI:15378"/>
        <dbReference type="ChEBI" id="CHEBI:30616"/>
        <dbReference type="ChEBI" id="CHEBI:43474"/>
        <dbReference type="ChEBI" id="CHEBI:57305"/>
        <dbReference type="ChEBI" id="CHEBI:58681"/>
        <dbReference type="ChEBI" id="CHEBI:143788"/>
        <dbReference type="ChEBI" id="CHEBI:456216"/>
        <dbReference type="EC" id="6.3.4.13"/>
    </reaction>
</comment>
<evidence type="ECO:0000313" key="15">
    <source>
        <dbReference type="EMBL" id="MEL1265476.1"/>
    </source>
</evidence>
<dbReference type="RefSeq" id="WP_341726641.1">
    <property type="nucleotide sequence ID" value="NZ_JBBWWT010000006.1"/>
</dbReference>
<dbReference type="InterPro" id="IPR000115">
    <property type="entry name" value="PRibGlycinamide_synth"/>
</dbReference>
<proteinExistence type="inferred from homology"/>
<evidence type="ECO:0000313" key="16">
    <source>
        <dbReference type="Proteomes" id="UP001459204"/>
    </source>
</evidence>
<evidence type="ECO:0000256" key="2">
    <source>
        <dbReference type="ARBA" id="ARBA00001946"/>
    </source>
</evidence>
<keyword evidence="16" id="KW-1185">Reference proteome</keyword>
<gene>
    <name evidence="12 15" type="primary">purD</name>
    <name evidence="15" type="ORF">AAD027_14030</name>
</gene>
<evidence type="ECO:0000256" key="12">
    <source>
        <dbReference type="HAMAP-Rule" id="MF_00138"/>
    </source>
</evidence>
<dbReference type="Gene3D" id="3.30.470.20">
    <property type="entry name" value="ATP-grasp fold, B domain"/>
    <property type="match status" value="1"/>
</dbReference>
<comment type="cofactor">
    <cofactor evidence="1">
        <name>Mn(2+)</name>
        <dbReference type="ChEBI" id="CHEBI:29035"/>
    </cofactor>
</comment>
<reference evidence="15 16" key="1">
    <citation type="submission" date="2024-04" db="EMBL/GenBank/DDBJ databases">
        <title>Draft genome sequence of Pseudoxanthomonas putridarboris WD12.</title>
        <authorList>
            <person name="Oh J."/>
        </authorList>
    </citation>
    <scope>NUCLEOTIDE SEQUENCE [LARGE SCALE GENOMIC DNA]</scope>
    <source>
        <strain evidence="15 16">WD12</strain>
    </source>
</reference>
<dbReference type="InterPro" id="IPR016185">
    <property type="entry name" value="PreATP-grasp_dom_sf"/>
</dbReference>
<keyword evidence="8 13" id="KW-0067">ATP-binding</keyword>
<dbReference type="GO" id="GO:0004637">
    <property type="term" value="F:phosphoribosylamine-glycine ligase activity"/>
    <property type="evidence" value="ECO:0007669"/>
    <property type="project" value="UniProtKB-EC"/>
</dbReference>
<protein>
    <recommendedName>
        <fullName evidence="4 12">Phosphoribosylamine--glycine ligase</fullName>
        <ecNumber evidence="4 12">6.3.4.13</ecNumber>
    </recommendedName>
    <alternativeName>
        <fullName evidence="12">GARS</fullName>
    </alternativeName>
    <alternativeName>
        <fullName evidence="10 12">Glycinamide ribonucleotide synthetase</fullName>
    </alternativeName>
    <alternativeName>
        <fullName evidence="11 12">Phosphoribosylglycinamide synthetase</fullName>
    </alternativeName>
</protein>
<sequence>MKVLVIGSGGREHALAWKLAQSPRVDEVIVAPGNAGTATEAKCRNAAVKVADIEGLLRLAQDEGVALTVVGPEVPLVAGVVDRFRVAGLRIFGPTAAAAQLEGSKAFAKDFLHRHGIPTAFYSVFTDIDPALAYIAEKGAPIVVKADGLAAGKGVIVATTREEAEAAVRDMLSGNAFGDAGARVVIEEFLEGEEASFISMVDGRTALPMATSQDHKRVGDGDTGPNTGGMGAYSPAPVVTPEVHARVMREVVNPTVQGMIADGTPFTGFLYAGLMIDASGAPKVIEFNVRFGDPETQPVMLRLRSDLVDLVEAAIDGRLHETEAQWDARPSLGVVMAAAPYPESPKTGDAIAGLDDVPDNAKVFHAGTALDAEGHVVSAGGRVLCVAALGDSVSDAQRNAYAGVGKIRWTNEFHRSDIGWRAIARERDQA</sequence>
<comment type="cofactor">
    <cofactor evidence="2">
        <name>Mg(2+)</name>
        <dbReference type="ChEBI" id="CHEBI:18420"/>
    </cofactor>
</comment>
<dbReference type="Pfam" id="PF02843">
    <property type="entry name" value="GARS_C"/>
    <property type="match status" value="1"/>
</dbReference>
<name>A0ABU9J3M8_9GAMM</name>
<dbReference type="SUPFAM" id="SSF51246">
    <property type="entry name" value="Rudiment single hybrid motif"/>
    <property type="match status" value="1"/>
</dbReference>
<evidence type="ECO:0000256" key="9">
    <source>
        <dbReference type="ARBA" id="ARBA00038345"/>
    </source>
</evidence>
<dbReference type="InterPro" id="IPR013815">
    <property type="entry name" value="ATP_grasp_subdomain_1"/>
</dbReference>
<dbReference type="HAMAP" id="MF_00138">
    <property type="entry name" value="GARS"/>
    <property type="match status" value="1"/>
</dbReference>
<dbReference type="InterPro" id="IPR020562">
    <property type="entry name" value="PRibGlycinamide_synth_N"/>
</dbReference>
<evidence type="ECO:0000256" key="6">
    <source>
        <dbReference type="ARBA" id="ARBA00022741"/>
    </source>
</evidence>
<dbReference type="Pfam" id="PF01071">
    <property type="entry name" value="GARS_A"/>
    <property type="match status" value="1"/>
</dbReference>
<dbReference type="Gene3D" id="3.40.50.20">
    <property type="match status" value="1"/>
</dbReference>
<evidence type="ECO:0000256" key="7">
    <source>
        <dbReference type="ARBA" id="ARBA00022755"/>
    </source>
</evidence>
<dbReference type="InterPro" id="IPR020561">
    <property type="entry name" value="PRibGlycinamid_synth_ATP-grasp"/>
</dbReference>